<dbReference type="InterPro" id="IPR005119">
    <property type="entry name" value="LysR_subst-bd"/>
</dbReference>
<dbReference type="InterPro" id="IPR000847">
    <property type="entry name" value="LysR_HTH_N"/>
</dbReference>
<keyword evidence="2" id="KW-0805">Transcription regulation</keyword>
<dbReference type="Pfam" id="PF00126">
    <property type="entry name" value="HTH_1"/>
    <property type="match status" value="1"/>
</dbReference>
<dbReference type="Gene3D" id="3.40.190.290">
    <property type="match status" value="1"/>
</dbReference>
<organism evidence="6 7">
    <name type="scientific">Raoultibacter massiliensis</name>
    <dbReference type="NCBI Taxonomy" id="1852371"/>
    <lineage>
        <taxon>Bacteria</taxon>
        <taxon>Bacillati</taxon>
        <taxon>Actinomycetota</taxon>
        <taxon>Coriobacteriia</taxon>
        <taxon>Eggerthellales</taxon>
        <taxon>Eggerthellaceae</taxon>
        <taxon>Raoultibacter</taxon>
    </lineage>
</organism>
<dbReference type="Proteomes" id="UP001487305">
    <property type="component" value="Unassembled WGS sequence"/>
</dbReference>
<dbReference type="SUPFAM" id="SSF53850">
    <property type="entry name" value="Periplasmic binding protein-like II"/>
    <property type="match status" value="1"/>
</dbReference>
<dbReference type="PANTHER" id="PTHR30419:SF8">
    <property type="entry name" value="NITROGEN ASSIMILATION TRANSCRIPTIONAL ACTIVATOR-RELATED"/>
    <property type="match status" value="1"/>
</dbReference>
<dbReference type="SUPFAM" id="SSF46785">
    <property type="entry name" value="Winged helix' DNA-binding domain"/>
    <property type="match status" value="1"/>
</dbReference>
<name>A0ABV1JCY0_9ACTN</name>
<comment type="similarity">
    <text evidence="1">Belongs to the LysR transcriptional regulatory family.</text>
</comment>
<dbReference type="InterPro" id="IPR036388">
    <property type="entry name" value="WH-like_DNA-bd_sf"/>
</dbReference>
<dbReference type="PROSITE" id="PS50931">
    <property type="entry name" value="HTH_LYSR"/>
    <property type="match status" value="1"/>
</dbReference>
<evidence type="ECO:0000256" key="2">
    <source>
        <dbReference type="ARBA" id="ARBA00023015"/>
    </source>
</evidence>
<evidence type="ECO:0000256" key="1">
    <source>
        <dbReference type="ARBA" id="ARBA00009437"/>
    </source>
</evidence>
<feature type="domain" description="HTH lysR-type" evidence="5">
    <location>
        <begin position="2"/>
        <end position="59"/>
    </location>
</feature>
<keyword evidence="3" id="KW-0238">DNA-binding</keyword>
<evidence type="ECO:0000256" key="3">
    <source>
        <dbReference type="ARBA" id="ARBA00023125"/>
    </source>
</evidence>
<dbReference type="RefSeq" id="WP_349227413.1">
    <property type="nucleotide sequence ID" value="NZ_JBBNOP010000006.1"/>
</dbReference>
<evidence type="ECO:0000313" key="7">
    <source>
        <dbReference type="Proteomes" id="UP001487305"/>
    </source>
</evidence>
<proteinExistence type="inferred from homology"/>
<dbReference type="EMBL" id="JBBNOP010000006">
    <property type="protein sequence ID" value="MEQ3362932.1"/>
    <property type="molecule type" value="Genomic_DNA"/>
</dbReference>
<dbReference type="PRINTS" id="PR00039">
    <property type="entry name" value="HTHLYSR"/>
</dbReference>
<comment type="caution">
    <text evidence="6">The sequence shown here is derived from an EMBL/GenBank/DDBJ whole genome shotgun (WGS) entry which is preliminary data.</text>
</comment>
<dbReference type="CDD" id="cd05466">
    <property type="entry name" value="PBP2_LTTR_substrate"/>
    <property type="match status" value="1"/>
</dbReference>
<keyword evidence="4" id="KW-0804">Transcription</keyword>
<accession>A0ABV1JCY0</accession>
<gene>
    <name evidence="6" type="ORF">AAA083_08080</name>
</gene>
<dbReference type="Pfam" id="PF03466">
    <property type="entry name" value="LysR_substrate"/>
    <property type="match status" value="1"/>
</dbReference>
<dbReference type="InterPro" id="IPR050950">
    <property type="entry name" value="HTH-type_LysR_regulators"/>
</dbReference>
<sequence length="299" mass="33639">MIETRLLHYFLAVAREQSITRAAEALHVTQPTLSKQMMDLERQLDVQLLVRGKKQVTLTDEGAYLRNRAQEMLDLMEHTEAALRDEGETAGGDVYLGCGETRIMEFVVDIFAHLREDHPNMRLHLHSGDADAVMERLDKGLLDFGLLLGPLHHEKFDYLDLGMSDVYGLLMPRDCALAEQKSIPLDDLRDLPLIFPNQPHSGHQRLDWFGADFESLNIVATYNLLTNATFLVEAGLGYAFCIDGLVSTDGNRNLTFRPLDPLMTVGLSIAAKKYRVLSPAAKLFLDQLREAVRKHVRAG</sequence>
<keyword evidence="7" id="KW-1185">Reference proteome</keyword>
<evidence type="ECO:0000256" key="4">
    <source>
        <dbReference type="ARBA" id="ARBA00023163"/>
    </source>
</evidence>
<dbReference type="Gene3D" id="1.10.10.10">
    <property type="entry name" value="Winged helix-like DNA-binding domain superfamily/Winged helix DNA-binding domain"/>
    <property type="match status" value="1"/>
</dbReference>
<dbReference type="PANTHER" id="PTHR30419">
    <property type="entry name" value="HTH-TYPE TRANSCRIPTIONAL REGULATOR YBHD"/>
    <property type="match status" value="1"/>
</dbReference>
<evidence type="ECO:0000313" key="6">
    <source>
        <dbReference type="EMBL" id="MEQ3362932.1"/>
    </source>
</evidence>
<evidence type="ECO:0000259" key="5">
    <source>
        <dbReference type="PROSITE" id="PS50931"/>
    </source>
</evidence>
<reference evidence="6 7" key="1">
    <citation type="submission" date="2024-04" db="EMBL/GenBank/DDBJ databases">
        <title>Human intestinal bacterial collection.</title>
        <authorList>
            <person name="Pauvert C."/>
            <person name="Hitch T.C.A."/>
            <person name="Clavel T."/>
        </authorList>
    </citation>
    <scope>NUCLEOTIDE SEQUENCE [LARGE SCALE GENOMIC DNA]</scope>
    <source>
        <strain evidence="6 7">CLA-KB-H42</strain>
    </source>
</reference>
<protein>
    <submittedName>
        <fullName evidence="6">LysR family transcriptional regulator</fullName>
    </submittedName>
</protein>
<dbReference type="InterPro" id="IPR036390">
    <property type="entry name" value="WH_DNA-bd_sf"/>
</dbReference>